<evidence type="ECO:0000313" key="2">
    <source>
        <dbReference type="Proteomes" id="UP000007800"/>
    </source>
</evidence>
<accession>C5LXK0</accession>
<evidence type="ECO:0000313" key="1">
    <source>
        <dbReference type="EMBL" id="EEQ98522.1"/>
    </source>
</evidence>
<protein>
    <submittedName>
        <fullName evidence="1">Uncharacterized protein</fullName>
    </submittedName>
</protein>
<reference evidence="1 2" key="1">
    <citation type="submission" date="2008-07" db="EMBL/GenBank/DDBJ databases">
        <authorList>
            <person name="El-Sayed N."/>
            <person name="Caler E."/>
            <person name="Inman J."/>
            <person name="Amedeo P."/>
            <person name="Hass B."/>
            <person name="Wortman J."/>
        </authorList>
    </citation>
    <scope>NUCLEOTIDE SEQUENCE [LARGE SCALE GENOMIC DNA]</scope>
    <source>
        <strain evidence="2">ATCC 50983 / TXsc</strain>
    </source>
</reference>
<keyword evidence="2" id="KW-1185">Reference proteome</keyword>
<dbReference type="SUPFAM" id="SSF53098">
    <property type="entry name" value="Ribonuclease H-like"/>
    <property type="match status" value="1"/>
</dbReference>
<dbReference type="GeneID" id="9041042"/>
<dbReference type="OrthoDB" id="3249498at2759"/>
<name>C5LXK0_PERM5</name>
<dbReference type="InParanoid" id="C5LXK0"/>
<dbReference type="EMBL" id="GG686575">
    <property type="protein sequence ID" value="EEQ98522.1"/>
    <property type="molecule type" value="Genomic_DNA"/>
</dbReference>
<proteinExistence type="predicted"/>
<sequence>MEDWDSLPREAEVSRIAAIEKKNGSIRVIDDLKRSGVNSRVQMEKTIELPGVNDSFEKIRVSQSPAILGFQWNLKTDTVGSILSESLNGSAPDKGLCSLARIPASFLLGWGAKLGGYSEESDVSVVISDSSTSALGGIVIGEGKAYWYRSDLATPDASRISKLVEPINWDRWESGDICSLELLAALCGCAIVPADRPVIILCDNAAAVAAINKLSAKSTRMNDLLKSLASAWGYSKGVRAYHLSTDENWLADALSRQSLDEIRKYMVGASMSEVDLGLILDKLEESVTQVSP</sequence>
<dbReference type="InterPro" id="IPR012337">
    <property type="entry name" value="RNaseH-like_sf"/>
</dbReference>
<dbReference type="AlphaFoldDB" id="C5LXK0"/>
<dbReference type="Proteomes" id="UP000007800">
    <property type="component" value="Unassembled WGS sequence"/>
</dbReference>
<gene>
    <name evidence="1" type="ORF">Pmar_PMAR008405</name>
</gene>
<organism evidence="2">
    <name type="scientific">Perkinsus marinus (strain ATCC 50983 / TXsc)</name>
    <dbReference type="NCBI Taxonomy" id="423536"/>
    <lineage>
        <taxon>Eukaryota</taxon>
        <taxon>Sar</taxon>
        <taxon>Alveolata</taxon>
        <taxon>Perkinsozoa</taxon>
        <taxon>Perkinsea</taxon>
        <taxon>Perkinsida</taxon>
        <taxon>Perkinsidae</taxon>
        <taxon>Perkinsus</taxon>
    </lineage>
</organism>
<dbReference type="RefSeq" id="XP_002765805.1">
    <property type="nucleotide sequence ID" value="XM_002765759.1"/>
</dbReference>